<sequence length="198" mass="22576">MKSQKYFFNSVAGTWDETCNHDMIKVEYILDLIEIKAGSYILDVGTGTDILIPSLYQRVTQSGSIKAIDLAEKMIEMAQQKNKYENVIFECGNVLDIKDDEDAYDHVICYSMFPHFQSRKAEAVDRLAQKLKVGGKLTICHSQSREDINNLHKRVDETVKEDNLPTMSTMKQYFLDAGLEVIKEVDNTDMFVIIGCKS</sequence>
<name>A0A9X2MEB3_9FIRM</name>
<keyword evidence="4" id="KW-1185">Reference proteome</keyword>
<dbReference type="InterPro" id="IPR029063">
    <property type="entry name" value="SAM-dependent_MTases_sf"/>
</dbReference>
<dbReference type="GO" id="GO:0032259">
    <property type="term" value="P:methylation"/>
    <property type="evidence" value="ECO:0007669"/>
    <property type="project" value="UniProtKB-KW"/>
</dbReference>
<dbReference type="GO" id="GO:0008168">
    <property type="term" value="F:methyltransferase activity"/>
    <property type="evidence" value="ECO:0007669"/>
    <property type="project" value="UniProtKB-KW"/>
</dbReference>
<proteinExistence type="predicted"/>
<keyword evidence="1" id="KW-0808">Transferase</keyword>
<keyword evidence="3" id="KW-0489">Methyltransferase</keyword>
<dbReference type="EMBL" id="JANJZL010000002">
    <property type="protein sequence ID" value="MCR2043417.1"/>
    <property type="molecule type" value="Genomic_DNA"/>
</dbReference>
<dbReference type="Pfam" id="PF13649">
    <property type="entry name" value="Methyltransf_25"/>
    <property type="match status" value="1"/>
</dbReference>
<evidence type="ECO:0000256" key="1">
    <source>
        <dbReference type="ARBA" id="ARBA00022679"/>
    </source>
</evidence>
<evidence type="ECO:0000259" key="2">
    <source>
        <dbReference type="Pfam" id="PF13649"/>
    </source>
</evidence>
<dbReference type="RefSeq" id="WP_257490287.1">
    <property type="nucleotide sequence ID" value="NZ_JANJZL010000002.1"/>
</dbReference>
<dbReference type="Proteomes" id="UP001142078">
    <property type="component" value="Unassembled WGS sequence"/>
</dbReference>
<dbReference type="PANTHER" id="PTHR43861">
    <property type="entry name" value="TRANS-ACONITATE 2-METHYLTRANSFERASE-RELATED"/>
    <property type="match status" value="1"/>
</dbReference>
<dbReference type="AlphaFoldDB" id="A0A9X2MEB3"/>
<evidence type="ECO:0000313" key="3">
    <source>
        <dbReference type="EMBL" id="MCR2043417.1"/>
    </source>
</evidence>
<reference evidence="3" key="1">
    <citation type="submission" date="2022-07" db="EMBL/GenBank/DDBJ databases">
        <title>Enhanced cultured diversity of the mouse gut microbiota enables custom-made synthetic communities.</title>
        <authorList>
            <person name="Afrizal A."/>
        </authorList>
    </citation>
    <scope>NUCLEOTIDE SEQUENCE</scope>
    <source>
        <strain evidence="3">DSM 29482</strain>
    </source>
</reference>
<dbReference type="PANTHER" id="PTHR43861:SF3">
    <property type="entry name" value="PUTATIVE (AFU_ORTHOLOGUE AFUA_2G14390)-RELATED"/>
    <property type="match status" value="1"/>
</dbReference>
<protein>
    <submittedName>
        <fullName evidence="3">Class I SAM-dependent methyltransferase</fullName>
    </submittedName>
</protein>
<dbReference type="Gene3D" id="3.40.50.150">
    <property type="entry name" value="Vaccinia Virus protein VP39"/>
    <property type="match status" value="1"/>
</dbReference>
<dbReference type="CDD" id="cd02440">
    <property type="entry name" value="AdoMet_MTases"/>
    <property type="match status" value="1"/>
</dbReference>
<dbReference type="InterPro" id="IPR041698">
    <property type="entry name" value="Methyltransf_25"/>
</dbReference>
<organism evidence="3 4">
    <name type="scientific">Anaerosalibacter massiliensis</name>
    <dbReference type="NCBI Taxonomy" id="1347392"/>
    <lineage>
        <taxon>Bacteria</taxon>
        <taxon>Bacillati</taxon>
        <taxon>Bacillota</taxon>
        <taxon>Tissierellia</taxon>
        <taxon>Tissierellales</taxon>
        <taxon>Sporanaerobacteraceae</taxon>
        <taxon>Anaerosalibacter</taxon>
    </lineage>
</organism>
<comment type="caution">
    <text evidence="3">The sequence shown here is derived from an EMBL/GenBank/DDBJ whole genome shotgun (WGS) entry which is preliminary data.</text>
</comment>
<dbReference type="SUPFAM" id="SSF53335">
    <property type="entry name" value="S-adenosyl-L-methionine-dependent methyltransferases"/>
    <property type="match status" value="1"/>
</dbReference>
<accession>A0A9X2MEB3</accession>
<gene>
    <name evidence="3" type="ORF">NSA23_04720</name>
</gene>
<feature type="domain" description="Methyltransferase" evidence="2">
    <location>
        <begin position="41"/>
        <end position="135"/>
    </location>
</feature>
<evidence type="ECO:0000313" key="4">
    <source>
        <dbReference type="Proteomes" id="UP001142078"/>
    </source>
</evidence>